<comment type="caution">
    <text evidence="4">The sequence shown here is derived from an EMBL/GenBank/DDBJ whole genome shotgun (WGS) entry which is preliminary data.</text>
</comment>
<evidence type="ECO:0000259" key="3">
    <source>
        <dbReference type="Pfam" id="PF02581"/>
    </source>
</evidence>
<dbReference type="PANTHER" id="PTHR20857">
    <property type="entry name" value="THIAMINE-PHOSPHATE PYROPHOSPHORYLASE"/>
    <property type="match status" value="1"/>
</dbReference>
<name>A0A0F5ITT7_9BACT</name>
<comment type="pathway">
    <text evidence="1">Cofactor biosynthesis; thiamine diphosphate biosynthesis.</text>
</comment>
<sequence>MKLFVITTPFFFEGESRIIIHLFREGMQRLHLRKPQSDIDKFRLLLDAIPVEYHSRIVLHEHFELTAGYRLAGIHLNSRNNTLPEGFAGSISRSCHSLQEVQDNKQLDYVFLSPIFQSISKEGYGNGFPMERLREAAASGIINEKVIALGGIEEKNIPLIASLHFGGAAILGALWGKDPSVTNETSIIKRYKQLDIWQ</sequence>
<protein>
    <recommendedName>
        <fullName evidence="3">Thiamine phosphate synthase/TenI domain-containing protein</fullName>
    </recommendedName>
</protein>
<organism evidence="4 5">
    <name type="scientific">Parabacteroides goldsteinii DSM 19448 = WAL 12034</name>
    <dbReference type="NCBI Taxonomy" id="927665"/>
    <lineage>
        <taxon>Bacteria</taxon>
        <taxon>Pseudomonadati</taxon>
        <taxon>Bacteroidota</taxon>
        <taxon>Bacteroidia</taxon>
        <taxon>Bacteroidales</taxon>
        <taxon>Tannerellaceae</taxon>
        <taxon>Parabacteroides</taxon>
    </lineage>
</organism>
<keyword evidence="2" id="KW-0784">Thiamine biosynthesis</keyword>
<dbReference type="HOGENOM" id="CLU_018272_4_0_10"/>
<evidence type="ECO:0000313" key="4">
    <source>
        <dbReference type="EMBL" id="KKB48552.1"/>
    </source>
</evidence>
<dbReference type="Proteomes" id="UP000033047">
    <property type="component" value="Unassembled WGS sequence"/>
</dbReference>
<evidence type="ECO:0000256" key="2">
    <source>
        <dbReference type="ARBA" id="ARBA00022977"/>
    </source>
</evidence>
<dbReference type="SUPFAM" id="SSF51391">
    <property type="entry name" value="Thiamin phosphate synthase"/>
    <property type="match status" value="1"/>
</dbReference>
<dbReference type="PATRIC" id="fig|927665.4.peg.3886"/>
<evidence type="ECO:0000313" key="5">
    <source>
        <dbReference type="Proteomes" id="UP000033047"/>
    </source>
</evidence>
<proteinExistence type="predicted"/>
<evidence type="ECO:0000256" key="1">
    <source>
        <dbReference type="ARBA" id="ARBA00004948"/>
    </source>
</evidence>
<dbReference type="InterPro" id="IPR022998">
    <property type="entry name" value="ThiamineP_synth_TenI"/>
</dbReference>
<dbReference type="GO" id="GO:0009228">
    <property type="term" value="P:thiamine biosynthetic process"/>
    <property type="evidence" value="ECO:0007669"/>
    <property type="project" value="UniProtKB-KW"/>
</dbReference>
<dbReference type="GO" id="GO:0004789">
    <property type="term" value="F:thiamine-phosphate diphosphorylase activity"/>
    <property type="evidence" value="ECO:0007669"/>
    <property type="project" value="TreeGrafter"/>
</dbReference>
<dbReference type="CDD" id="cd00564">
    <property type="entry name" value="TMP_TenI"/>
    <property type="match status" value="1"/>
</dbReference>
<feature type="domain" description="Thiamine phosphate synthase/TenI" evidence="3">
    <location>
        <begin position="20"/>
        <end position="173"/>
    </location>
</feature>
<dbReference type="InterPro" id="IPR013785">
    <property type="entry name" value="Aldolase_TIM"/>
</dbReference>
<dbReference type="STRING" id="927665.HMPREF1535_03780"/>
<dbReference type="PANTHER" id="PTHR20857:SF15">
    <property type="entry name" value="THIAMINE-PHOSPHATE SYNTHASE"/>
    <property type="match status" value="1"/>
</dbReference>
<dbReference type="Pfam" id="PF02581">
    <property type="entry name" value="TMP-TENI"/>
    <property type="match status" value="1"/>
</dbReference>
<dbReference type="GO" id="GO:0005737">
    <property type="term" value="C:cytoplasm"/>
    <property type="evidence" value="ECO:0007669"/>
    <property type="project" value="TreeGrafter"/>
</dbReference>
<gene>
    <name evidence="4" type="ORF">HMPREF1535_03780</name>
</gene>
<dbReference type="Gene3D" id="3.20.20.70">
    <property type="entry name" value="Aldolase class I"/>
    <property type="match status" value="1"/>
</dbReference>
<dbReference type="EMBL" id="AQHV01000021">
    <property type="protein sequence ID" value="KKB48552.1"/>
    <property type="molecule type" value="Genomic_DNA"/>
</dbReference>
<accession>A0A0F5ITT7</accession>
<dbReference type="RefSeq" id="WP_046147096.1">
    <property type="nucleotide sequence ID" value="NZ_KQ033913.1"/>
</dbReference>
<dbReference type="AlphaFoldDB" id="A0A0F5ITT7"/>
<reference evidence="4 5" key="1">
    <citation type="submission" date="2013-04" db="EMBL/GenBank/DDBJ databases">
        <title>The Genome Sequence of Parabacteroides goldsteinii DSM 19448.</title>
        <authorList>
            <consortium name="The Broad Institute Genomics Platform"/>
            <person name="Earl A."/>
            <person name="Ward D."/>
            <person name="Feldgarden M."/>
            <person name="Gevers D."/>
            <person name="Martens E."/>
            <person name="Sakamoto M."/>
            <person name="Benno Y."/>
            <person name="Song Y."/>
            <person name="Liu C."/>
            <person name="Lee J."/>
            <person name="Bolanos M."/>
            <person name="Vaisanen M.L."/>
            <person name="Finegold S.M."/>
            <person name="Walker B."/>
            <person name="Young S."/>
            <person name="Zeng Q."/>
            <person name="Gargeya S."/>
            <person name="Fitzgerald M."/>
            <person name="Haas B."/>
            <person name="Abouelleil A."/>
            <person name="Allen A.W."/>
            <person name="Alvarado L."/>
            <person name="Arachchi H.M."/>
            <person name="Berlin A.M."/>
            <person name="Chapman S.B."/>
            <person name="Gainer-Dewar J."/>
            <person name="Goldberg J."/>
            <person name="Griggs A."/>
            <person name="Gujja S."/>
            <person name="Hansen M."/>
            <person name="Howarth C."/>
            <person name="Imamovic A."/>
            <person name="Ireland A."/>
            <person name="Larimer J."/>
            <person name="McCowan C."/>
            <person name="Murphy C."/>
            <person name="Pearson M."/>
            <person name="Poon T.W."/>
            <person name="Priest M."/>
            <person name="Roberts A."/>
            <person name="Saif S."/>
            <person name="Shea T."/>
            <person name="Sisk P."/>
            <person name="Sykes S."/>
            <person name="Wortman J."/>
            <person name="Nusbaum C."/>
            <person name="Birren B."/>
        </authorList>
    </citation>
    <scope>NUCLEOTIDE SEQUENCE [LARGE SCALE GENOMIC DNA]</scope>
    <source>
        <strain evidence="4 5">DSM 19448</strain>
    </source>
</reference>
<dbReference type="InterPro" id="IPR036206">
    <property type="entry name" value="ThiamineP_synth_sf"/>
</dbReference>